<dbReference type="EMBL" id="CP036268">
    <property type="protein sequence ID" value="QDT36417.1"/>
    <property type="molecule type" value="Genomic_DNA"/>
</dbReference>
<evidence type="ECO:0000313" key="2">
    <source>
        <dbReference type="Proteomes" id="UP000317318"/>
    </source>
</evidence>
<organism evidence="1 2">
    <name type="scientific">Stratiformator vulcanicus</name>
    <dbReference type="NCBI Taxonomy" id="2527980"/>
    <lineage>
        <taxon>Bacteria</taxon>
        <taxon>Pseudomonadati</taxon>
        <taxon>Planctomycetota</taxon>
        <taxon>Planctomycetia</taxon>
        <taxon>Planctomycetales</taxon>
        <taxon>Planctomycetaceae</taxon>
        <taxon>Stratiformator</taxon>
    </lineage>
</organism>
<keyword evidence="2" id="KW-1185">Reference proteome</keyword>
<reference evidence="1 2" key="1">
    <citation type="submission" date="2019-02" db="EMBL/GenBank/DDBJ databases">
        <title>Deep-cultivation of Planctomycetes and their phenomic and genomic characterization uncovers novel biology.</title>
        <authorList>
            <person name="Wiegand S."/>
            <person name="Jogler M."/>
            <person name="Boedeker C."/>
            <person name="Pinto D."/>
            <person name="Vollmers J."/>
            <person name="Rivas-Marin E."/>
            <person name="Kohn T."/>
            <person name="Peeters S.H."/>
            <person name="Heuer A."/>
            <person name="Rast P."/>
            <person name="Oberbeckmann S."/>
            <person name="Bunk B."/>
            <person name="Jeske O."/>
            <person name="Meyerdierks A."/>
            <person name="Storesund J.E."/>
            <person name="Kallscheuer N."/>
            <person name="Luecker S."/>
            <person name="Lage O.M."/>
            <person name="Pohl T."/>
            <person name="Merkel B.J."/>
            <person name="Hornburger P."/>
            <person name="Mueller R.-W."/>
            <person name="Bruemmer F."/>
            <person name="Labrenz M."/>
            <person name="Spormann A.M."/>
            <person name="Op den Camp H."/>
            <person name="Overmann J."/>
            <person name="Amann R."/>
            <person name="Jetten M.S.M."/>
            <person name="Mascher T."/>
            <person name="Medema M.H."/>
            <person name="Devos D.P."/>
            <person name="Kaster A.-K."/>
            <person name="Ovreas L."/>
            <person name="Rohde M."/>
            <person name="Galperin M.Y."/>
            <person name="Jogler C."/>
        </authorList>
    </citation>
    <scope>NUCLEOTIDE SEQUENCE [LARGE SCALE GENOMIC DNA]</scope>
    <source>
        <strain evidence="1 2">Pan189</strain>
    </source>
</reference>
<dbReference type="AlphaFoldDB" id="A0A517QXT2"/>
<dbReference type="KEGG" id="svp:Pan189_07730"/>
<proteinExistence type="predicted"/>
<evidence type="ECO:0000313" key="1">
    <source>
        <dbReference type="EMBL" id="QDT36417.1"/>
    </source>
</evidence>
<dbReference type="RefSeq" id="WP_310821047.1">
    <property type="nucleotide sequence ID" value="NZ_CP036268.1"/>
</dbReference>
<accession>A0A517QXT2</accession>
<gene>
    <name evidence="1" type="ORF">Pan189_07730</name>
</gene>
<protein>
    <submittedName>
        <fullName evidence="1">Uncharacterized protein</fullName>
    </submittedName>
</protein>
<name>A0A517QXT2_9PLAN</name>
<dbReference type="Proteomes" id="UP000317318">
    <property type="component" value="Chromosome"/>
</dbReference>
<sequence>MSFPVVDHAEFEFQIRTAPFKTRRGKIYQVFFFVDAGIVHVARVRGPGQALLDPDKLN</sequence>